<evidence type="ECO:0000313" key="3">
    <source>
        <dbReference type="Proteomes" id="UP001370100"/>
    </source>
</evidence>
<gene>
    <name evidence="2" type="ORF">WCD41_15370</name>
</gene>
<dbReference type="EMBL" id="JBBEGL010000004">
    <property type="protein sequence ID" value="MEJ2887838.1"/>
    <property type="molecule type" value="Genomic_DNA"/>
</dbReference>
<dbReference type="RefSeq" id="WP_337714328.1">
    <property type="nucleotide sequence ID" value="NZ_JBBEGL010000004.1"/>
</dbReference>
<organism evidence="2 3">
    <name type="scientific">Actinomycetospora aeridis</name>
    <dbReference type="NCBI Taxonomy" id="3129231"/>
    <lineage>
        <taxon>Bacteria</taxon>
        <taxon>Bacillati</taxon>
        <taxon>Actinomycetota</taxon>
        <taxon>Actinomycetes</taxon>
        <taxon>Pseudonocardiales</taxon>
        <taxon>Pseudonocardiaceae</taxon>
        <taxon>Actinomycetospora</taxon>
    </lineage>
</organism>
<sequence length="66" mass="7009">MIQSPSQGMVIAIAFVIFLLIVFWRISIPLILAIVLAKVIVALASASQQEPAVAAAALLLRVPPPF</sequence>
<name>A0ABU8N627_9PSEU</name>
<feature type="transmembrane region" description="Helical" evidence="1">
    <location>
        <begin position="12"/>
        <end position="37"/>
    </location>
</feature>
<keyword evidence="1" id="KW-1133">Transmembrane helix</keyword>
<accession>A0ABU8N627</accession>
<keyword evidence="1" id="KW-0472">Membrane</keyword>
<evidence type="ECO:0000313" key="2">
    <source>
        <dbReference type="EMBL" id="MEJ2887838.1"/>
    </source>
</evidence>
<protein>
    <submittedName>
        <fullName evidence="2">Uncharacterized protein</fullName>
    </submittedName>
</protein>
<keyword evidence="1" id="KW-0812">Transmembrane</keyword>
<keyword evidence="3" id="KW-1185">Reference proteome</keyword>
<proteinExistence type="predicted"/>
<dbReference type="Proteomes" id="UP001370100">
    <property type="component" value="Unassembled WGS sequence"/>
</dbReference>
<reference evidence="2 3" key="1">
    <citation type="submission" date="2024-03" db="EMBL/GenBank/DDBJ databases">
        <title>Actinomycetospora sp. OC33-EN06, a novel actinomycete isolated from wild orchid (Aerides multiflora).</title>
        <authorList>
            <person name="Suriyachadkun C."/>
        </authorList>
    </citation>
    <scope>NUCLEOTIDE SEQUENCE [LARGE SCALE GENOMIC DNA]</scope>
    <source>
        <strain evidence="2 3">OC33-EN06</strain>
    </source>
</reference>
<comment type="caution">
    <text evidence="2">The sequence shown here is derived from an EMBL/GenBank/DDBJ whole genome shotgun (WGS) entry which is preliminary data.</text>
</comment>
<evidence type="ECO:0000256" key="1">
    <source>
        <dbReference type="SAM" id="Phobius"/>
    </source>
</evidence>